<organism evidence="9 10">
    <name type="scientific">Monoraphidium neglectum</name>
    <dbReference type="NCBI Taxonomy" id="145388"/>
    <lineage>
        <taxon>Eukaryota</taxon>
        <taxon>Viridiplantae</taxon>
        <taxon>Chlorophyta</taxon>
        <taxon>core chlorophytes</taxon>
        <taxon>Chlorophyceae</taxon>
        <taxon>CS clade</taxon>
        <taxon>Sphaeropleales</taxon>
        <taxon>Selenastraceae</taxon>
        <taxon>Monoraphidium</taxon>
    </lineage>
</organism>
<dbReference type="PANTHER" id="PTHR21351:SF0">
    <property type="entry name" value="BARDET-BIEDL SYNDROME 5 PROTEIN"/>
    <property type="match status" value="1"/>
</dbReference>
<dbReference type="EMBL" id="KK104591">
    <property type="protein sequence ID" value="KIY93687.1"/>
    <property type="molecule type" value="Genomic_DNA"/>
</dbReference>
<evidence type="ECO:0000256" key="1">
    <source>
        <dbReference type="ARBA" id="ARBA00004138"/>
    </source>
</evidence>
<name>A0A0D2J0Y0_9CHLO</name>
<protein>
    <submittedName>
        <fullName evidence="9">Putative Bardet-Biedl syndrome 5 protein like protein</fullName>
    </submittedName>
</protein>
<dbReference type="AlphaFoldDB" id="A0A0D2J0Y0"/>
<evidence type="ECO:0000313" key="9">
    <source>
        <dbReference type="EMBL" id="KIY93687.1"/>
    </source>
</evidence>
<proteinExistence type="inferred from homology"/>
<evidence type="ECO:0000259" key="8">
    <source>
        <dbReference type="Pfam" id="PF07289"/>
    </source>
</evidence>
<keyword evidence="5" id="KW-0969">Cilium</keyword>
<comment type="similarity">
    <text evidence="3">Belongs to the BBS5 family.</text>
</comment>
<dbReference type="InterPro" id="IPR006606">
    <property type="entry name" value="BBL5"/>
</dbReference>
<keyword evidence="6" id="KW-0206">Cytoskeleton</keyword>
<keyword evidence="4" id="KW-0963">Cytoplasm</keyword>
<evidence type="ECO:0000256" key="6">
    <source>
        <dbReference type="ARBA" id="ARBA00023212"/>
    </source>
</evidence>
<dbReference type="STRING" id="145388.A0A0D2J0Y0"/>
<dbReference type="InterPro" id="IPR014003">
    <property type="entry name" value="BBS5_PH"/>
</dbReference>
<dbReference type="GeneID" id="25731821"/>
<evidence type="ECO:0000313" key="10">
    <source>
        <dbReference type="Proteomes" id="UP000054498"/>
    </source>
</evidence>
<dbReference type="GO" id="GO:0060271">
    <property type="term" value="P:cilium assembly"/>
    <property type="evidence" value="ECO:0007669"/>
    <property type="project" value="TreeGrafter"/>
</dbReference>
<dbReference type="PANTHER" id="PTHR21351">
    <property type="entry name" value="BARDET-BIEDL SYNDROME PROTEIN 5"/>
    <property type="match status" value="1"/>
</dbReference>
<evidence type="ECO:0000256" key="4">
    <source>
        <dbReference type="ARBA" id="ARBA00022490"/>
    </source>
</evidence>
<dbReference type="KEGG" id="mng:MNEG_14275"/>
<reference evidence="9 10" key="1">
    <citation type="journal article" date="2013" name="BMC Genomics">
        <title>Reconstruction of the lipid metabolism for the microalga Monoraphidium neglectum from its genome sequence reveals characteristics suitable for biofuel production.</title>
        <authorList>
            <person name="Bogen C."/>
            <person name="Al-Dilaimi A."/>
            <person name="Albersmeier A."/>
            <person name="Wichmann J."/>
            <person name="Grundmann M."/>
            <person name="Rupp O."/>
            <person name="Lauersen K.J."/>
            <person name="Blifernez-Klassen O."/>
            <person name="Kalinowski J."/>
            <person name="Goesmann A."/>
            <person name="Mussgnug J.H."/>
            <person name="Kruse O."/>
        </authorList>
    </citation>
    <scope>NUCLEOTIDE SEQUENCE [LARGE SCALE GENOMIC DNA]</scope>
    <source>
        <strain evidence="9 10">SAG 48.87</strain>
    </source>
</reference>
<evidence type="ECO:0000256" key="5">
    <source>
        <dbReference type="ARBA" id="ARBA00023069"/>
    </source>
</evidence>
<gene>
    <name evidence="9" type="ORF">MNEG_14275</name>
</gene>
<keyword evidence="10" id="KW-1185">Reference proteome</keyword>
<accession>A0A0D2J0Y0</accession>
<evidence type="ECO:0000256" key="3">
    <source>
        <dbReference type="ARBA" id="ARBA00005822"/>
    </source>
</evidence>
<evidence type="ECO:0000256" key="7">
    <source>
        <dbReference type="ARBA" id="ARBA00023273"/>
    </source>
</evidence>
<evidence type="ECO:0000256" key="2">
    <source>
        <dbReference type="ARBA" id="ARBA00004245"/>
    </source>
</evidence>
<dbReference type="GO" id="GO:0034464">
    <property type="term" value="C:BBSome"/>
    <property type="evidence" value="ECO:0007669"/>
    <property type="project" value="InterPro"/>
</dbReference>
<sequence length="165" mass="17916">MPRTKRLLSVDVNFPLWAQIKSVRVCESKFGPCLVLETTVRAGSYVLGFKVEPQETLDYVHKEISSLWQVYSQSPVFGVQYDASNVRGDAAAALQEAAAARARAEEDECVVADEACARADTWAAACYCADGGGEARGPVFSPELGLAVEAPRDPSVTVRQLWCVM</sequence>
<keyword evidence="7" id="KW-0966">Cell projection</keyword>
<dbReference type="OrthoDB" id="10261999at2759"/>
<feature type="domain" description="BBSome complex member BBS5 PH" evidence="8">
    <location>
        <begin position="15"/>
        <end position="164"/>
    </location>
</feature>
<dbReference type="RefSeq" id="XP_013892707.1">
    <property type="nucleotide sequence ID" value="XM_014037253.1"/>
</dbReference>
<dbReference type="Pfam" id="PF07289">
    <property type="entry name" value="BBL5"/>
    <property type="match status" value="1"/>
</dbReference>
<comment type="subcellular location">
    <subcellularLocation>
        <location evidence="1">Cell projection</location>
        <location evidence="1">Cilium</location>
    </subcellularLocation>
    <subcellularLocation>
        <location evidence="2">Cytoplasm</location>
        <location evidence="2">Cytoskeleton</location>
    </subcellularLocation>
</comment>
<dbReference type="Proteomes" id="UP000054498">
    <property type="component" value="Unassembled WGS sequence"/>
</dbReference>
<dbReference type="GO" id="GO:0036064">
    <property type="term" value="C:ciliary basal body"/>
    <property type="evidence" value="ECO:0007669"/>
    <property type="project" value="TreeGrafter"/>
</dbReference>
<dbReference type="GO" id="GO:0032266">
    <property type="term" value="F:phosphatidylinositol-3-phosphate binding"/>
    <property type="evidence" value="ECO:0007669"/>
    <property type="project" value="TreeGrafter"/>
</dbReference>